<reference evidence="1 2" key="1">
    <citation type="submission" date="2018-09" db="EMBL/GenBank/DDBJ databases">
        <title>Cohnella cavernae sp. nov., isolated from a karst cave.</title>
        <authorList>
            <person name="Zhu H."/>
        </authorList>
    </citation>
    <scope>NUCLEOTIDE SEQUENCE [LARGE SCALE GENOMIC DNA]</scope>
    <source>
        <strain evidence="1 2">K2E09-144</strain>
    </source>
</reference>
<evidence type="ECO:0000313" key="1">
    <source>
        <dbReference type="EMBL" id="RIE02152.1"/>
    </source>
</evidence>
<dbReference type="AlphaFoldDB" id="A0A398CJ65"/>
<name>A0A398CJ65_9BACL</name>
<organism evidence="1 2">
    <name type="scientific">Cohnella faecalis</name>
    <dbReference type="NCBI Taxonomy" id="2315694"/>
    <lineage>
        <taxon>Bacteria</taxon>
        <taxon>Bacillati</taxon>
        <taxon>Bacillota</taxon>
        <taxon>Bacilli</taxon>
        <taxon>Bacillales</taxon>
        <taxon>Paenibacillaceae</taxon>
        <taxon>Cohnella</taxon>
    </lineage>
</organism>
<dbReference type="OrthoDB" id="2678828at2"/>
<keyword evidence="2" id="KW-1185">Reference proteome</keyword>
<sequence length="137" mass="14611">MNPKQWLLSSTMAVAIAIGSSTTWSDDAKASPLTSKEAKLPTTISNIAAPTQDHLLHLLGATEDELYDALYNEKSLAELAASKQVEVSQIIELQVAEMTEQLEARLSSGSLSPAAYEAQKSELTEIITNSVYGGSQG</sequence>
<proteinExistence type="predicted"/>
<gene>
    <name evidence="1" type="ORF">D3H35_15500</name>
</gene>
<evidence type="ECO:0000313" key="2">
    <source>
        <dbReference type="Proteomes" id="UP000266340"/>
    </source>
</evidence>
<comment type="caution">
    <text evidence="1">The sequence shown here is derived from an EMBL/GenBank/DDBJ whole genome shotgun (WGS) entry which is preliminary data.</text>
</comment>
<dbReference type="RefSeq" id="WP_119150191.1">
    <property type="nucleotide sequence ID" value="NZ_JBHSOV010000054.1"/>
</dbReference>
<dbReference type="EMBL" id="QXJM01000039">
    <property type="protein sequence ID" value="RIE02152.1"/>
    <property type="molecule type" value="Genomic_DNA"/>
</dbReference>
<accession>A0A398CJ65</accession>
<protein>
    <submittedName>
        <fullName evidence="1">Uncharacterized protein</fullName>
    </submittedName>
</protein>
<dbReference type="Proteomes" id="UP000266340">
    <property type="component" value="Unassembled WGS sequence"/>
</dbReference>